<sequence>MSSRILVAYSSLGELEYRSSTVKISSTAGSMPNTLPAAALPPTTTALKSPRPTAPQMLGKNEKVKIGKNRTKSVGVMENVTIDLN</sequence>
<evidence type="ECO:0000313" key="3">
    <source>
        <dbReference type="Proteomes" id="UP000562492"/>
    </source>
</evidence>
<name>A0ABR6RD77_9BURK</name>
<feature type="compositionally biased region" description="Low complexity" evidence="1">
    <location>
        <begin position="34"/>
        <end position="47"/>
    </location>
</feature>
<reference evidence="2 3" key="1">
    <citation type="submission" date="2020-08" db="EMBL/GenBank/DDBJ databases">
        <title>Functional genomics of gut bacteria from endangered species of beetles.</title>
        <authorList>
            <person name="Carlos-Shanley C."/>
        </authorList>
    </citation>
    <scope>NUCLEOTIDE SEQUENCE [LARGE SCALE GENOMIC DNA]</scope>
    <source>
        <strain evidence="2 3">S00124</strain>
    </source>
</reference>
<evidence type="ECO:0000256" key="1">
    <source>
        <dbReference type="SAM" id="MobiDB-lite"/>
    </source>
</evidence>
<comment type="caution">
    <text evidence="2">The sequence shown here is derived from an EMBL/GenBank/DDBJ whole genome shotgun (WGS) entry which is preliminary data.</text>
</comment>
<keyword evidence="3" id="KW-1185">Reference proteome</keyword>
<dbReference type="RefSeq" id="WP_184706223.1">
    <property type="nucleotide sequence ID" value="NZ_JACHKZ010000005.1"/>
</dbReference>
<organism evidence="2 3">
    <name type="scientific">Comamonas odontotermitis</name>
    <dbReference type="NCBI Taxonomy" id="379895"/>
    <lineage>
        <taxon>Bacteria</taxon>
        <taxon>Pseudomonadati</taxon>
        <taxon>Pseudomonadota</taxon>
        <taxon>Betaproteobacteria</taxon>
        <taxon>Burkholderiales</taxon>
        <taxon>Comamonadaceae</taxon>
        <taxon>Comamonas</taxon>
    </lineage>
</organism>
<accession>A0ABR6RD77</accession>
<dbReference type="Proteomes" id="UP000562492">
    <property type="component" value="Unassembled WGS sequence"/>
</dbReference>
<protein>
    <submittedName>
        <fullName evidence="2">Uncharacterized protein</fullName>
    </submittedName>
</protein>
<evidence type="ECO:0000313" key="2">
    <source>
        <dbReference type="EMBL" id="MBB6577096.1"/>
    </source>
</evidence>
<gene>
    <name evidence="2" type="ORF">HNP33_001147</name>
</gene>
<dbReference type="EMBL" id="JACHKZ010000005">
    <property type="protein sequence ID" value="MBB6577096.1"/>
    <property type="molecule type" value="Genomic_DNA"/>
</dbReference>
<proteinExistence type="predicted"/>
<feature type="region of interest" description="Disordered" evidence="1">
    <location>
        <begin position="27"/>
        <end position="70"/>
    </location>
</feature>